<proteinExistence type="inferred from homology"/>
<dbReference type="PROSITE" id="PS51891">
    <property type="entry name" value="CENP_V_GFA"/>
    <property type="match status" value="1"/>
</dbReference>
<accession>A0A6J4TLF5</accession>
<organism evidence="6">
    <name type="scientific">uncultured Sphingosinicella sp</name>
    <dbReference type="NCBI Taxonomy" id="478748"/>
    <lineage>
        <taxon>Bacteria</taxon>
        <taxon>Pseudomonadati</taxon>
        <taxon>Pseudomonadota</taxon>
        <taxon>Alphaproteobacteria</taxon>
        <taxon>Sphingomonadales</taxon>
        <taxon>Sphingosinicellaceae</taxon>
        <taxon>Sphingosinicella</taxon>
        <taxon>environmental samples</taxon>
    </lineage>
</organism>
<dbReference type="GO" id="GO:0016846">
    <property type="term" value="F:carbon-sulfur lyase activity"/>
    <property type="evidence" value="ECO:0007669"/>
    <property type="project" value="InterPro"/>
</dbReference>
<dbReference type="PANTHER" id="PTHR33337">
    <property type="entry name" value="GFA DOMAIN-CONTAINING PROTEIN"/>
    <property type="match status" value="1"/>
</dbReference>
<name>A0A6J4TLF5_9SPHN</name>
<evidence type="ECO:0000256" key="1">
    <source>
        <dbReference type="ARBA" id="ARBA00005495"/>
    </source>
</evidence>
<evidence type="ECO:0000256" key="3">
    <source>
        <dbReference type="ARBA" id="ARBA00022833"/>
    </source>
</evidence>
<dbReference type="SUPFAM" id="SSF51316">
    <property type="entry name" value="Mss4-like"/>
    <property type="match status" value="1"/>
</dbReference>
<dbReference type="InterPro" id="IPR006913">
    <property type="entry name" value="CENP-V/GFA"/>
</dbReference>
<evidence type="ECO:0000256" key="4">
    <source>
        <dbReference type="ARBA" id="ARBA00023239"/>
    </source>
</evidence>
<feature type="domain" description="CENP-V/GFA" evidence="5">
    <location>
        <begin position="1"/>
        <end position="109"/>
    </location>
</feature>
<dbReference type="InterPro" id="IPR011057">
    <property type="entry name" value="Mss4-like_sf"/>
</dbReference>
<keyword evidence="3" id="KW-0862">Zinc</keyword>
<evidence type="ECO:0000256" key="2">
    <source>
        <dbReference type="ARBA" id="ARBA00022723"/>
    </source>
</evidence>
<sequence>MRYRLASDPFDAGWCHCRICQLVSGAPAMVFATVPVGDLVFTKGADLVKRFKSSGFGHRLFCGECGTPFAMQVDHQPETIDFSVATLDEPKRAAPGFHIFYGSRIPWFETSDQLPRHERFRPDTRGLP</sequence>
<reference evidence="6" key="1">
    <citation type="submission" date="2020-02" db="EMBL/GenBank/DDBJ databases">
        <authorList>
            <person name="Meier V. D."/>
        </authorList>
    </citation>
    <scope>NUCLEOTIDE SEQUENCE</scope>
    <source>
        <strain evidence="6">AVDCRST_MAG23</strain>
    </source>
</reference>
<gene>
    <name evidence="6" type="ORF">AVDCRST_MAG23-608</name>
</gene>
<protein>
    <recommendedName>
        <fullName evidence="5">CENP-V/GFA domain-containing protein</fullName>
    </recommendedName>
</protein>
<comment type="similarity">
    <text evidence="1">Belongs to the Gfa family.</text>
</comment>
<keyword evidence="4" id="KW-0456">Lyase</keyword>
<dbReference type="Gene3D" id="3.90.1590.10">
    <property type="entry name" value="glutathione-dependent formaldehyde- activating enzyme (gfa)"/>
    <property type="match status" value="1"/>
</dbReference>
<keyword evidence="2" id="KW-0479">Metal-binding</keyword>
<evidence type="ECO:0000259" key="5">
    <source>
        <dbReference type="PROSITE" id="PS51891"/>
    </source>
</evidence>
<dbReference type="AlphaFoldDB" id="A0A6J4TLF5"/>
<dbReference type="PANTHER" id="PTHR33337:SF40">
    <property type="entry name" value="CENP-V_GFA DOMAIN-CONTAINING PROTEIN-RELATED"/>
    <property type="match status" value="1"/>
</dbReference>
<dbReference type="EMBL" id="CADCWD010000023">
    <property type="protein sequence ID" value="CAA9526536.1"/>
    <property type="molecule type" value="Genomic_DNA"/>
</dbReference>
<evidence type="ECO:0000313" key="6">
    <source>
        <dbReference type="EMBL" id="CAA9526536.1"/>
    </source>
</evidence>
<dbReference type="GO" id="GO:0046872">
    <property type="term" value="F:metal ion binding"/>
    <property type="evidence" value="ECO:0007669"/>
    <property type="project" value="UniProtKB-KW"/>
</dbReference>
<dbReference type="Pfam" id="PF04828">
    <property type="entry name" value="GFA"/>
    <property type="match status" value="1"/>
</dbReference>